<dbReference type="Pfam" id="PF11457">
    <property type="entry name" value="DUF3021"/>
    <property type="match status" value="1"/>
</dbReference>
<evidence type="ECO:0000256" key="1">
    <source>
        <dbReference type="SAM" id="Phobius"/>
    </source>
</evidence>
<reference evidence="2 3" key="1">
    <citation type="submission" date="2023-02" db="EMBL/GenBank/DDBJ databases">
        <title>Novel Oscillospiraceae bacterial genomes.</title>
        <authorList>
            <person name="Srinivasan S."/>
            <person name="Austin M.N."/>
            <person name="Fiedler T.L."/>
            <person name="Strenk S.M."/>
            <person name="Agnew K.J."/>
            <person name="Nagana Gowda G.A."/>
            <person name="Raftery D."/>
            <person name="Beamer M.A."/>
            <person name="Achilles S.L."/>
            <person name="Wiesenfeld H.C."/>
            <person name="Fredricks D.N."/>
            <person name="Hillier S.L."/>
        </authorList>
    </citation>
    <scope>NUCLEOTIDE SEQUENCE [LARGE SCALE GENOMIC DNA]</scope>
    <source>
        <strain evidence="2 3">CHIC02 1186E3-8</strain>
    </source>
</reference>
<feature type="transmembrane region" description="Helical" evidence="1">
    <location>
        <begin position="51"/>
        <end position="75"/>
    </location>
</feature>
<protein>
    <submittedName>
        <fullName evidence="2">DUF3021 domain-containing protein</fullName>
    </submittedName>
</protein>
<sequence>MKKELLQLAGKGVIDGVFIGCVISLIFSLLIGDGSYYAVHPQLIERMGGEMNAVLVQTFLCALLGLLFSVGSIIWRIEKWNLLQQTAVYFALACIVMFPIAYFLGWMQASIGGALLFVGIFVLVFVLVWLVNYWICRTRVKELNKLVKER</sequence>
<feature type="transmembrane region" description="Helical" evidence="1">
    <location>
        <begin position="111"/>
        <end position="135"/>
    </location>
</feature>
<keyword evidence="1" id="KW-0812">Transmembrane</keyword>
<keyword evidence="1" id="KW-1133">Transmembrane helix</keyword>
<keyword evidence="3" id="KW-1185">Reference proteome</keyword>
<feature type="transmembrane region" description="Helical" evidence="1">
    <location>
        <begin position="87"/>
        <end position="105"/>
    </location>
</feature>
<dbReference type="EMBL" id="CP118868">
    <property type="protein sequence ID" value="WEG36077.1"/>
    <property type="molecule type" value="Genomic_DNA"/>
</dbReference>
<accession>A0ABY8C9J0</accession>
<proteinExistence type="predicted"/>
<name>A0ABY8C9J0_9FIRM</name>
<organism evidence="2 3">
    <name type="scientific">Amygdalobacter indicium</name>
    <dbReference type="NCBI Taxonomy" id="3029272"/>
    <lineage>
        <taxon>Bacteria</taxon>
        <taxon>Bacillati</taxon>
        <taxon>Bacillota</taxon>
        <taxon>Clostridia</taxon>
        <taxon>Eubacteriales</taxon>
        <taxon>Oscillospiraceae</taxon>
        <taxon>Amygdalobacter</taxon>
    </lineage>
</organism>
<keyword evidence="1" id="KW-0472">Membrane</keyword>
<gene>
    <name evidence="2" type="ORF">PYS61_02620</name>
</gene>
<feature type="transmembrane region" description="Helical" evidence="1">
    <location>
        <begin position="12"/>
        <end position="31"/>
    </location>
</feature>
<evidence type="ECO:0000313" key="2">
    <source>
        <dbReference type="EMBL" id="WEG36077.1"/>
    </source>
</evidence>
<dbReference type="Proteomes" id="UP001220478">
    <property type="component" value="Chromosome"/>
</dbReference>
<evidence type="ECO:0000313" key="3">
    <source>
        <dbReference type="Proteomes" id="UP001220478"/>
    </source>
</evidence>
<dbReference type="RefSeq" id="WP_315572079.1">
    <property type="nucleotide sequence ID" value="NZ_CP118868.1"/>
</dbReference>
<dbReference type="InterPro" id="IPR021560">
    <property type="entry name" value="DUF3021"/>
</dbReference>